<reference evidence="1" key="1">
    <citation type="journal article" date="2023" name="GigaByte">
        <title>Genome assembly of the bearded iris, Iris pallida Lam.</title>
        <authorList>
            <person name="Bruccoleri R.E."/>
            <person name="Oakeley E.J."/>
            <person name="Faust A.M.E."/>
            <person name="Altorfer M."/>
            <person name="Dessus-Babus S."/>
            <person name="Burckhardt D."/>
            <person name="Oertli M."/>
            <person name="Naumann U."/>
            <person name="Petersen F."/>
            <person name="Wong J."/>
        </authorList>
    </citation>
    <scope>NUCLEOTIDE SEQUENCE</scope>
    <source>
        <strain evidence="1">GSM-AAB239-AS_SAM_17_03QT</strain>
    </source>
</reference>
<keyword evidence="2" id="KW-1185">Reference proteome</keyword>
<gene>
    <name evidence="1" type="ORF">M6B38_322735</name>
</gene>
<dbReference type="Proteomes" id="UP001140949">
    <property type="component" value="Unassembled WGS sequence"/>
</dbReference>
<protein>
    <submittedName>
        <fullName evidence="1">V-type proton ATPase catalytic subunit A</fullName>
    </submittedName>
</protein>
<name>A0AAX6H9M2_IRIPA</name>
<dbReference type="AlphaFoldDB" id="A0AAX6H9M2"/>
<accession>A0AAX6H9M2</accession>
<sequence length="61" mass="7005">MLQTWHVSTPRHVASKLVADAPLLTGQVTTNKNNLVSVFMIQFFVDFVFKRKIYILPNCLL</sequence>
<proteinExistence type="predicted"/>
<evidence type="ECO:0000313" key="1">
    <source>
        <dbReference type="EMBL" id="KAJ6837749.1"/>
    </source>
</evidence>
<comment type="caution">
    <text evidence="1">The sequence shown here is derived from an EMBL/GenBank/DDBJ whole genome shotgun (WGS) entry which is preliminary data.</text>
</comment>
<dbReference type="EMBL" id="JANAVB010011199">
    <property type="protein sequence ID" value="KAJ6837749.1"/>
    <property type="molecule type" value="Genomic_DNA"/>
</dbReference>
<reference evidence="1" key="2">
    <citation type="submission" date="2023-04" db="EMBL/GenBank/DDBJ databases">
        <authorList>
            <person name="Bruccoleri R.E."/>
            <person name="Oakeley E.J."/>
            <person name="Faust A.-M."/>
            <person name="Dessus-Babus S."/>
            <person name="Altorfer M."/>
            <person name="Burckhardt D."/>
            <person name="Oertli M."/>
            <person name="Naumann U."/>
            <person name="Petersen F."/>
            <person name="Wong J."/>
        </authorList>
    </citation>
    <scope>NUCLEOTIDE SEQUENCE</scope>
    <source>
        <strain evidence="1">GSM-AAB239-AS_SAM_17_03QT</strain>
        <tissue evidence="1">Leaf</tissue>
    </source>
</reference>
<organism evidence="1 2">
    <name type="scientific">Iris pallida</name>
    <name type="common">Sweet iris</name>
    <dbReference type="NCBI Taxonomy" id="29817"/>
    <lineage>
        <taxon>Eukaryota</taxon>
        <taxon>Viridiplantae</taxon>
        <taxon>Streptophyta</taxon>
        <taxon>Embryophyta</taxon>
        <taxon>Tracheophyta</taxon>
        <taxon>Spermatophyta</taxon>
        <taxon>Magnoliopsida</taxon>
        <taxon>Liliopsida</taxon>
        <taxon>Asparagales</taxon>
        <taxon>Iridaceae</taxon>
        <taxon>Iridoideae</taxon>
        <taxon>Irideae</taxon>
        <taxon>Iris</taxon>
    </lineage>
</organism>
<evidence type="ECO:0000313" key="2">
    <source>
        <dbReference type="Proteomes" id="UP001140949"/>
    </source>
</evidence>